<dbReference type="Pfam" id="PF08323">
    <property type="entry name" value="Glyco_transf_5"/>
    <property type="match status" value="1"/>
</dbReference>
<keyword evidence="7 8" id="KW-0320">Glycogen biosynthesis</keyword>
<dbReference type="PANTHER" id="PTHR45825">
    <property type="entry name" value="GRANULE-BOUND STARCH SYNTHASE 1, CHLOROPLASTIC/AMYLOPLASTIC"/>
    <property type="match status" value="1"/>
</dbReference>
<name>A0ABV2CTK8_9RHOO</name>
<comment type="caution">
    <text evidence="11">The sequence shown here is derived from an EMBL/GenBank/DDBJ whole genome shotgun (WGS) entry which is preliminary data.</text>
</comment>
<comment type="similarity">
    <text evidence="4 8">Belongs to the glycosyltransferase 1 family. Bacterial/plant glycogen synthase subfamily.</text>
</comment>
<dbReference type="InterPro" id="IPR011835">
    <property type="entry name" value="GS/SS"/>
</dbReference>
<evidence type="ECO:0000256" key="2">
    <source>
        <dbReference type="ARBA" id="ARBA00002764"/>
    </source>
</evidence>
<organism evidence="11 12">
    <name type="scientific">Uliginosibacterium paludis</name>
    <dbReference type="NCBI Taxonomy" id="1615952"/>
    <lineage>
        <taxon>Bacteria</taxon>
        <taxon>Pseudomonadati</taxon>
        <taxon>Pseudomonadota</taxon>
        <taxon>Betaproteobacteria</taxon>
        <taxon>Rhodocyclales</taxon>
        <taxon>Zoogloeaceae</taxon>
        <taxon>Uliginosibacterium</taxon>
    </lineage>
</organism>
<evidence type="ECO:0000256" key="6">
    <source>
        <dbReference type="ARBA" id="ARBA00022679"/>
    </source>
</evidence>
<proteinExistence type="inferred from homology"/>
<dbReference type="EC" id="2.4.1.21" evidence="8"/>
<reference evidence="11 12" key="1">
    <citation type="submission" date="2024-07" db="EMBL/GenBank/DDBJ databases">
        <title>Uliginosibacterium paludis KCTC:42655.</title>
        <authorList>
            <person name="Kim M.K."/>
        </authorList>
    </citation>
    <scope>NUCLEOTIDE SEQUENCE [LARGE SCALE GENOMIC DNA]</scope>
    <source>
        <strain evidence="11 12">KCTC 42655</strain>
    </source>
</reference>
<comment type="pathway">
    <text evidence="3 8">Glycan biosynthesis; glycogen biosynthesis.</text>
</comment>
<dbReference type="NCBIfam" id="TIGR02095">
    <property type="entry name" value="glgA"/>
    <property type="match status" value="1"/>
</dbReference>
<protein>
    <recommendedName>
        <fullName evidence="8">Glycogen synthase</fullName>
        <ecNumber evidence="8">2.4.1.21</ecNumber>
    </recommendedName>
    <alternativeName>
        <fullName evidence="8">Starch [bacterial glycogen] synthase</fullName>
    </alternativeName>
</protein>
<keyword evidence="5 8" id="KW-0328">Glycosyltransferase</keyword>
<dbReference type="InterPro" id="IPR001296">
    <property type="entry name" value="Glyco_trans_1"/>
</dbReference>
<dbReference type="Gene3D" id="3.40.50.2000">
    <property type="entry name" value="Glycogen Phosphorylase B"/>
    <property type="match status" value="2"/>
</dbReference>
<evidence type="ECO:0000256" key="8">
    <source>
        <dbReference type="HAMAP-Rule" id="MF_00484"/>
    </source>
</evidence>
<dbReference type="RefSeq" id="WP_345925819.1">
    <property type="nucleotide sequence ID" value="NZ_JBDIVF010000002.1"/>
</dbReference>
<dbReference type="HAMAP" id="MF_00484">
    <property type="entry name" value="Glycogen_synth"/>
    <property type="match status" value="1"/>
</dbReference>
<dbReference type="GO" id="GO:0009011">
    <property type="term" value="F:alpha-1,4-glucan glucosyltransferase (ADP-glucose donor) activity"/>
    <property type="evidence" value="ECO:0007669"/>
    <property type="project" value="UniProtKB-EC"/>
</dbReference>
<feature type="domain" description="Glycosyl transferase family 1" evidence="9">
    <location>
        <begin position="300"/>
        <end position="454"/>
    </location>
</feature>
<dbReference type="InterPro" id="IPR013534">
    <property type="entry name" value="Starch_synth_cat_dom"/>
</dbReference>
<dbReference type="Proteomes" id="UP001548590">
    <property type="component" value="Unassembled WGS sequence"/>
</dbReference>
<dbReference type="Pfam" id="PF00534">
    <property type="entry name" value="Glycos_transf_1"/>
    <property type="match status" value="1"/>
</dbReference>
<dbReference type="NCBIfam" id="NF001899">
    <property type="entry name" value="PRK00654.1-2"/>
    <property type="match status" value="1"/>
</dbReference>
<evidence type="ECO:0000256" key="3">
    <source>
        <dbReference type="ARBA" id="ARBA00004964"/>
    </source>
</evidence>
<feature type="binding site" evidence="8">
    <location>
        <position position="15"/>
    </location>
    <ligand>
        <name>ADP-alpha-D-glucose</name>
        <dbReference type="ChEBI" id="CHEBI:57498"/>
    </ligand>
</feature>
<keyword evidence="12" id="KW-1185">Reference proteome</keyword>
<dbReference type="PANTHER" id="PTHR45825:SF11">
    <property type="entry name" value="ALPHA AMYLASE DOMAIN-CONTAINING PROTEIN"/>
    <property type="match status" value="1"/>
</dbReference>
<evidence type="ECO:0000313" key="11">
    <source>
        <dbReference type="EMBL" id="MET1490817.1"/>
    </source>
</evidence>
<accession>A0ABV2CTK8</accession>
<evidence type="ECO:0000259" key="9">
    <source>
        <dbReference type="Pfam" id="PF00534"/>
    </source>
</evidence>
<keyword evidence="6 8" id="KW-0808">Transferase</keyword>
<dbReference type="EMBL" id="JBEWLZ010000007">
    <property type="protein sequence ID" value="MET1490817.1"/>
    <property type="molecule type" value="Genomic_DNA"/>
</dbReference>
<dbReference type="SUPFAM" id="SSF53756">
    <property type="entry name" value="UDP-Glycosyltransferase/glycogen phosphorylase"/>
    <property type="match status" value="1"/>
</dbReference>
<feature type="domain" description="Starch synthase catalytic" evidence="10">
    <location>
        <begin position="2"/>
        <end position="239"/>
    </location>
</feature>
<evidence type="ECO:0000259" key="10">
    <source>
        <dbReference type="Pfam" id="PF08323"/>
    </source>
</evidence>
<evidence type="ECO:0000256" key="4">
    <source>
        <dbReference type="ARBA" id="ARBA00010281"/>
    </source>
</evidence>
<sequence>MKVLHVAAEVFPLVKTGGLADVLGALPQALIARKADARLLLPGLPAILDAVISPHTVCEIGAAFGAARVRLLRATMPFSQVPVYVIDAPFLYRRPGSPYQASNGADWPDNLQRFGLLGWVAAQLAAGELDESWQPDVLHAHDWHAALACAYLSQNPAATTGTVFTIHNLAYQGLFALADLHLLGLPAVFGRPQSLEFHGQLSLMKAGLKFARKVTTVSHSYAREIATREFGCGLEGVIQGRGADVSGVLNGVDYAIWNPERDTGLAATYSAADLSGKAACKAALQRECGLAPRPEALLCGVVSRLTSQKGLDLILAALPHLLSLGGQLVVQGSGDPALQAAFQAAVAAHPGQVALRMVYDESLAHRVIAGADTILVPSRFEPCGLTQLYALRYGSLPLVRATGGLADTVVDANERTLLDGTATGFVFREATAGALQATLDRMVALRQQPDRWQQVMQRAMSREFSWDVAAQGYMALYDSIV</sequence>
<evidence type="ECO:0000256" key="7">
    <source>
        <dbReference type="ARBA" id="ARBA00023056"/>
    </source>
</evidence>
<dbReference type="CDD" id="cd03791">
    <property type="entry name" value="GT5_Glycogen_synthase_DULL1-like"/>
    <property type="match status" value="1"/>
</dbReference>
<evidence type="ECO:0000256" key="5">
    <source>
        <dbReference type="ARBA" id="ARBA00022676"/>
    </source>
</evidence>
<evidence type="ECO:0000256" key="1">
    <source>
        <dbReference type="ARBA" id="ARBA00001478"/>
    </source>
</evidence>
<comment type="catalytic activity">
    <reaction evidence="1 8">
        <text>[(1-&gt;4)-alpha-D-glucosyl](n) + ADP-alpha-D-glucose = [(1-&gt;4)-alpha-D-glucosyl](n+1) + ADP + H(+)</text>
        <dbReference type="Rhea" id="RHEA:18189"/>
        <dbReference type="Rhea" id="RHEA-COMP:9584"/>
        <dbReference type="Rhea" id="RHEA-COMP:9587"/>
        <dbReference type="ChEBI" id="CHEBI:15378"/>
        <dbReference type="ChEBI" id="CHEBI:15444"/>
        <dbReference type="ChEBI" id="CHEBI:57498"/>
        <dbReference type="ChEBI" id="CHEBI:456216"/>
        <dbReference type="EC" id="2.4.1.21"/>
    </reaction>
</comment>
<comment type="function">
    <text evidence="2 8">Synthesizes alpha-1,4-glucan chains using ADP-glucose.</text>
</comment>
<gene>
    <name evidence="8 11" type="primary">glgA</name>
    <name evidence="11" type="ORF">ABVT11_13350</name>
</gene>
<evidence type="ECO:0000313" key="12">
    <source>
        <dbReference type="Proteomes" id="UP001548590"/>
    </source>
</evidence>